<dbReference type="GO" id="GO:0006355">
    <property type="term" value="P:regulation of DNA-templated transcription"/>
    <property type="evidence" value="ECO:0007669"/>
    <property type="project" value="InterPro"/>
</dbReference>
<dbReference type="Gene3D" id="1.10.10.10">
    <property type="entry name" value="Winged helix-like DNA-binding domain superfamily/Winged helix DNA-binding domain"/>
    <property type="match status" value="1"/>
</dbReference>
<dbReference type="InterPro" id="IPR016032">
    <property type="entry name" value="Sig_transdc_resp-reg_C-effctor"/>
</dbReference>
<organism evidence="1 2">
    <name type="scientific">Streptomyces violaceusniger</name>
    <dbReference type="NCBI Taxonomy" id="68280"/>
    <lineage>
        <taxon>Bacteria</taxon>
        <taxon>Bacillati</taxon>
        <taxon>Actinomycetota</taxon>
        <taxon>Actinomycetes</taxon>
        <taxon>Kitasatosporales</taxon>
        <taxon>Streptomycetaceae</taxon>
        <taxon>Streptomyces</taxon>
        <taxon>Streptomyces violaceusniger group</taxon>
    </lineage>
</organism>
<evidence type="ECO:0000313" key="1">
    <source>
        <dbReference type="EMBL" id="GDY53265.1"/>
    </source>
</evidence>
<gene>
    <name evidence="1" type="ORF">SVIO_038880</name>
</gene>
<proteinExistence type="predicted"/>
<dbReference type="SUPFAM" id="SSF46894">
    <property type="entry name" value="C-terminal effector domain of the bipartite response regulators"/>
    <property type="match status" value="1"/>
</dbReference>
<dbReference type="AlphaFoldDB" id="A0A4D4KWC1"/>
<name>A0A4D4KWC1_STRVO</name>
<keyword evidence="2" id="KW-1185">Reference proteome</keyword>
<dbReference type="Proteomes" id="UP000301309">
    <property type="component" value="Unassembled WGS sequence"/>
</dbReference>
<accession>A0A4D4KWC1</accession>
<dbReference type="EMBL" id="BJHW01000001">
    <property type="protein sequence ID" value="GDY53265.1"/>
    <property type="molecule type" value="Genomic_DNA"/>
</dbReference>
<reference evidence="1 2" key="1">
    <citation type="journal article" date="2020" name="Int. J. Syst. Evol. Microbiol.">
        <title>Reclassification of Streptomyces castelarensis and Streptomyces sporoclivatus as later heterotypic synonyms of Streptomyces antimycoticus.</title>
        <authorList>
            <person name="Komaki H."/>
            <person name="Tamura T."/>
        </authorList>
    </citation>
    <scope>NUCLEOTIDE SEQUENCE [LARGE SCALE GENOMIC DNA]</scope>
    <source>
        <strain evidence="1 2">NBRC 13459</strain>
    </source>
</reference>
<evidence type="ECO:0000313" key="2">
    <source>
        <dbReference type="Proteomes" id="UP000301309"/>
    </source>
</evidence>
<sequence length="77" mass="8232">MQIGMLGPLEVRTDDGGLADVPGARLRGLLVTLALRPGQVVPKASLVDWIWGSIRPPMRRTPCSAWSPGCGRHCRAG</sequence>
<protein>
    <recommendedName>
        <fullName evidence="3">OmpR/PhoB-type domain-containing protein</fullName>
    </recommendedName>
</protein>
<dbReference type="InterPro" id="IPR036388">
    <property type="entry name" value="WH-like_DNA-bd_sf"/>
</dbReference>
<comment type="caution">
    <text evidence="1">The sequence shown here is derived from an EMBL/GenBank/DDBJ whole genome shotgun (WGS) entry which is preliminary data.</text>
</comment>
<evidence type="ECO:0008006" key="3">
    <source>
        <dbReference type="Google" id="ProtNLM"/>
    </source>
</evidence>
<dbReference type="GO" id="GO:0003677">
    <property type="term" value="F:DNA binding"/>
    <property type="evidence" value="ECO:0007669"/>
    <property type="project" value="InterPro"/>
</dbReference>